<evidence type="ECO:0000313" key="1">
    <source>
        <dbReference type="EMBL" id="OJI89493.1"/>
    </source>
</evidence>
<name>A0A1L9NJU4_ASPTC</name>
<keyword evidence="2" id="KW-1185">Reference proteome</keyword>
<gene>
    <name evidence="1" type="ORF">ASPTUDRAFT_327162</name>
</gene>
<proteinExistence type="predicted"/>
<evidence type="ECO:0000313" key="2">
    <source>
        <dbReference type="Proteomes" id="UP000184304"/>
    </source>
</evidence>
<dbReference type="EMBL" id="KV878177">
    <property type="protein sequence ID" value="OJI89493.1"/>
    <property type="molecule type" value="Genomic_DNA"/>
</dbReference>
<reference evidence="2" key="1">
    <citation type="journal article" date="2017" name="Genome Biol.">
        <title>Comparative genomics reveals high biological diversity and specific adaptations in the industrially and medically important fungal genus Aspergillus.</title>
        <authorList>
            <person name="de Vries R.P."/>
            <person name="Riley R."/>
            <person name="Wiebenga A."/>
            <person name="Aguilar-Osorio G."/>
            <person name="Amillis S."/>
            <person name="Uchima C.A."/>
            <person name="Anderluh G."/>
            <person name="Asadollahi M."/>
            <person name="Askin M."/>
            <person name="Barry K."/>
            <person name="Battaglia E."/>
            <person name="Bayram O."/>
            <person name="Benocci T."/>
            <person name="Braus-Stromeyer S.A."/>
            <person name="Caldana C."/>
            <person name="Canovas D."/>
            <person name="Cerqueira G.C."/>
            <person name="Chen F."/>
            <person name="Chen W."/>
            <person name="Choi C."/>
            <person name="Clum A."/>
            <person name="Dos Santos R.A."/>
            <person name="Damasio A.R."/>
            <person name="Diallinas G."/>
            <person name="Emri T."/>
            <person name="Fekete E."/>
            <person name="Flipphi M."/>
            <person name="Freyberg S."/>
            <person name="Gallo A."/>
            <person name="Gournas C."/>
            <person name="Habgood R."/>
            <person name="Hainaut M."/>
            <person name="Harispe M.L."/>
            <person name="Henrissat B."/>
            <person name="Hilden K.S."/>
            <person name="Hope R."/>
            <person name="Hossain A."/>
            <person name="Karabika E."/>
            <person name="Karaffa L."/>
            <person name="Karanyi Z."/>
            <person name="Krasevec N."/>
            <person name="Kuo A."/>
            <person name="Kusch H."/>
            <person name="LaButti K."/>
            <person name="Lagendijk E.L."/>
            <person name="Lapidus A."/>
            <person name="Levasseur A."/>
            <person name="Lindquist E."/>
            <person name="Lipzen A."/>
            <person name="Logrieco A.F."/>
            <person name="MacCabe A."/>
            <person name="Maekelae M.R."/>
            <person name="Malavazi I."/>
            <person name="Melin P."/>
            <person name="Meyer V."/>
            <person name="Mielnichuk N."/>
            <person name="Miskei M."/>
            <person name="Molnar A.P."/>
            <person name="Mule G."/>
            <person name="Ngan C.Y."/>
            <person name="Orejas M."/>
            <person name="Orosz E."/>
            <person name="Ouedraogo J.P."/>
            <person name="Overkamp K.M."/>
            <person name="Park H.-S."/>
            <person name="Perrone G."/>
            <person name="Piumi F."/>
            <person name="Punt P.J."/>
            <person name="Ram A.F."/>
            <person name="Ramon A."/>
            <person name="Rauscher S."/>
            <person name="Record E."/>
            <person name="Riano-Pachon D.M."/>
            <person name="Robert V."/>
            <person name="Roehrig J."/>
            <person name="Ruller R."/>
            <person name="Salamov A."/>
            <person name="Salih N.S."/>
            <person name="Samson R.A."/>
            <person name="Sandor E."/>
            <person name="Sanguinetti M."/>
            <person name="Schuetze T."/>
            <person name="Sepcic K."/>
            <person name="Shelest E."/>
            <person name="Sherlock G."/>
            <person name="Sophianopoulou V."/>
            <person name="Squina F.M."/>
            <person name="Sun H."/>
            <person name="Susca A."/>
            <person name="Todd R.B."/>
            <person name="Tsang A."/>
            <person name="Unkles S.E."/>
            <person name="van de Wiele N."/>
            <person name="van Rossen-Uffink D."/>
            <person name="Oliveira J.V."/>
            <person name="Vesth T.C."/>
            <person name="Visser J."/>
            <person name="Yu J.-H."/>
            <person name="Zhou M."/>
            <person name="Andersen M.R."/>
            <person name="Archer D.B."/>
            <person name="Baker S.E."/>
            <person name="Benoit I."/>
            <person name="Brakhage A.A."/>
            <person name="Braus G.H."/>
            <person name="Fischer R."/>
            <person name="Frisvad J.C."/>
            <person name="Goldman G.H."/>
            <person name="Houbraken J."/>
            <person name="Oakley B."/>
            <person name="Pocsi I."/>
            <person name="Scazzocchio C."/>
            <person name="Seiboth B."/>
            <person name="vanKuyk P.A."/>
            <person name="Wortman J."/>
            <person name="Dyer P.S."/>
            <person name="Grigoriev I.V."/>
        </authorList>
    </citation>
    <scope>NUCLEOTIDE SEQUENCE [LARGE SCALE GENOMIC DNA]</scope>
    <source>
        <strain evidence="2">CBS 134.48</strain>
    </source>
</reference>
<dbReference type="AlphaFoldDB" id="A0A1L9NJU4"/>
<accession>A0A1L9NJU4</accession>
<dbReference type="Proteomes" id="UP000184304">
    <property type="component" value="Unassembled WGS sequence"/>
</dbReference>
<organism evidence="1 2">
    <name type="scientific">Aspergillus tubingensis (strain CBS 134.48)</name>
    <dbReference type="NCBI Taxonomy" id="767770"/>
    <lineage>
        <taxon>Eukaryota</taxon>
        <taxon>Fungi</taxon>
        <taxon>Dikarya</taxon>
        <taxon>Ascomycota</taxon>
        <taxon>Pezizomycotina</taxon>
        <taxon>Eurotiomycetes</taxon>
        <taxon>Eurotiomycetidae</taxon>
        <taxon>Eurotiales</taxon>
        <taxon>Aspergillaceae</taxon>
        <taxon>Aspergillus</taxon>
        <taxon>Aspergillus subgen. Circumdati</taxon>
    </lineage>
</organism>
<protein>
    <submittedName>
        <fullName evidence="1">Uncharacterized protein</fullName>
    </submittedName>
</protein>
<sequence length="176" mass="20185">MIILGWLYNSSPHNHLDTGGLANPSLFLLPAFHLILDHSASCTRDTSMSHVVSITLLRLLISLPPLSSSSSFSYRLPICKVPFFHHFHLYSSLSPYIHIQYTQYIVSPTFHVLYSSILTPTYFLDSFSFFRSTFRLTLLNGPLRMPPHLPTQLHPCPLTIPLERTKTNYLLCFSRY</sequence>
<dbReference type="VEuPathDB" id="FungiDB:ASPTUDRAFT_327162"/>